<keyword evidence="4" id="KW-1185">Reference proteome</keyword>
<feature type="region of interest" description="Disordered" evidence="1">
    <location>
        <begin position="88"/>
        <end position="154"/>
    </location>
</feature>
<reference evidence="3 4" key="1">
    <citation type="submission" date="2024-06" db="EMBL/GenBank/DDBJ databases">
        <title>The Natural Products Discovery Center: Release of the First 8490 Sequenced Strains for Exploring Actinobacteria Biosynthetic Diversity.</title>
        <authorList>
            <person name="Kalkreuter E."/>
            <person name="Kautsar S.A."/>
            <person name="Yang D."/>
            <person name="Bader C.D."/>
            <person name="Teijaro C.N."/>
            <person name="Fluegel L."/>
            <person name="Davis C.M."/>
            <person name="Simpson J.R."/>
            <person name="Lauterbach L."/>
            <person name="Steele A.D."/>
            <person name="Gui C."/>
            <person name="Meng S."/>
            <person name="Li G."/>
            <person name="Viehrig K."/>
            <person name="Ye F."/>
            <person name="Su P."/>
            <person name="Kiefer A.F."/>
            <person name="Nichols A."/>
            <person name="Cepeda A.J."/>
            <person name="Yan W."/>
            <person name="Fan B."/>
            <person name="Jiang Y."/>
            <person name="Adhikari A."/>
            <person name="Zheng C.-J."/>
            <person name="Schuster L."/>
            <person name="Cowan T.M."/>
            <person name="Smanski M.J."/>
            <person name="Chevrette M.G."/>
            <person name="De Carvalho L.P.S."/>
            <person name="Shen B."/>
        </authorList>
    </citation>
    <scope>NUCLEOTIDE SEQUENCE [LARGE SCALE GENOMIC DNA]</scope>
    <source>
        <strain evidence="3 4">NPDC079179</strain>
    </source>
</reference>
<feature type="compositionally biased region" description="Basic and acidic residues" evidence="1">
    <location>
        <begin position="142"/>
        <end position="154"/>
    </location>
</feature>
<feature type="compositionally biased region" description="Basic and acidic residues" evidence="1">
    <location>
        <begin position="88"/>
        <end position="115"/>
    </location>
</feature>
<evidence type="ECO:0000313" key="4">
    <source>
        <dbReference type="Proteomes" id="UP001553031"/>
    </source>
</evidence>
<dbReference type="EMBL" id="JBFBLL010000001">
    <property type="protein sequence ID" value="MEV8157051.1"/>
    <property type="molecule type" value="Genomic_DNA"/>
</dbReference>
<name>A0ABV3K9H1_9MICC</name>
<feature type="signal peptide" evidence="2">
    <location>
        <begin position="1"/>
        <end position="24"/>
    </location>
</feature>
<gene>
    <name evidence="3" type="ORF">AB0O96_02410</name>
</gene>
<sequence length="154" mass="16055">MGVWSKLALLAAGALMGGAATRVASDPTARQVLARQVSGGAPAAEDTGGTLAARTAGDVERRPESGPVALLRGGARRLRQFTARVRAGMDERESELREQFGVRSPMDHTANHSGDDAVAPAGAPWHAVDPRPSTGPGHTGHRIIDHDPSEGNER</sequence>
<evidence type="ECO:0000256" key="2">
    <source>
        <dbReference type="SAM" id="SignalP"/>
    </source>
</evidence>
<protein>
    <submittedName>
        <fullName evidence="3">Uncharacterized protein</fullName>
    </submittedName>
</protein>
<dbReference type="RefSeq" id="WP_145010777.1">
    <property type="nucleotide sequence ID" value="NZ_BAAARF010000003.1"/>
</dbReference>
<evidence type="ECO:0000256" key="1">
    <source>
        <dbReference type="SAM" id="MobiDB-lite"/>
    </source>
</evidence>
<keyword evidence="2" id="KW-0732">Signal</keyword>
<comment type="caution">
    <text evidence="3">The sequence shown here is derived from an EMBL/GenBank/DDBJ whole genome shotgun (WGS) entry which is preliminary data.</text>
</comment>
<organism evidence="3 4">
    <name type="scientific">Kocuria salsicia</name>
    <dbReference type="NCBI Taxonomy" id="664639"/>
    <lineage>
        <taxon>Bacteria</taxon>
        <taxon>Bacillati</taxon>
        <taxon>Actinomycetota</taxon>
        <taxon>Actinomycetes</taxon>
        <taxon>Micrococcales</taxon>
        <taxon>Micrococcaceae</taxon>
        <taxon>Kocuria</taxon>
    </lineage>
</organism>
<evidence type="ECO:0000313" key="3">
    <source>
        <dbReference type="EMBL" id="MEV8157051.1"/>
    </source>
</evidence>
<dbReference type="Proteomes" id="UP001553031">
    <property type="component" value="Unassembled WGS sequence"/>
</dbReference>
<accession>A0ABV3K9H1</accession>
<proteinExistence type="predicted"/>
<feature type="region of interest" description="Disordered" evidence="1">
    <location>
        <begin position="38"/>
        <end position="67"/>
    </location>
</feature>
<feature type="chain" id="PRO_5046396900" evidence="2">
    <location>
        <begin position="25"/>
        <end position="154"/>
    </location>
</feature>